<proteinExistence type="predicted"/>
<dbReference type="EMBL" id="AWSD01000153">
    <property type="protein sequence ID" value="ERH19335.1"/>
    <property type="molecule type" value="Genomic_DNA"/>
</dbReference>
<dbReference type="AlphaFoldDB" id="U1PTQ9"/>
<name>U1PTQ9_9ACTO</name>
<evidence type="ECO:0000313" key="1">
    <source>
        <dbReference type="EMBL" id="ERH19335.1"/>
    </source>
</evidence>
<dbReference type="Proteomes" id="UP000016498">
    <property type="component" value="Unassembled WGS sequence"/>
</dbReference>
<dbReference type="HOGENOM" id="CLU_3211331_0_0_11"/>
<sequence length="44" mass="4985">MPQVLPRTGHNPAIPSPEFVTKNDMNHQDFEQATLLCYASRDLT</sequence>
<protein>
    <submittedName>
        <fullName evidence="1">Uncharacterized protein</fullName>
    </submittedName>
</protein>
<gene>
    <name evidence="1" type="ORF">HMPREF1549_01536</name>
</gene>
<accession>U1PTQ9</accession>
<organism evidence="1 2">
    <name type="scientific">Actinomyces johnsonii F0510</name>
    <dbReference type="NCBI Taxonomy" id="1227262"/>
    <lineage>
        <taxon>Bacteria</taxon>
        <taxon>Bacillati</taxon>
        <taxon>Actinomycetota</taxon>
        <taxon>Actinomycetes</taxon>
        <taxon>Actinomycetales</taxon>
        <taxon>Actinomycetaceae</taxon>
        <taxon>Actinomyces</taxon>
    </lineage>
</organism>
<reference evidence="1 2" key="1">
    <citation type="submission" date="2013-06" db="EMBL/GenBank/DDBJ databases">
        <authorList>
            <person name="Weinstock G."/>
            <person name="Sodergren E."/>
            <person name="Lobos E.A."/>
            <person name="Fulton L."/>
            <person name="Fulton R."/>
            <person name="Courtney L."/>
            <person name="Fronick C."/>
            <person name="O'Laughlin M."/>
            <person name="Godfrey J."/>
            <person name="Wilson R.M."/>
            <person name="Miner T."/>
            <person name="Farmer C."/>
            <person name="Delehaunty K."/>
            <person name="Cordes M."/>
            <person name="Minx P."/>
            <person name="Tomlinson C."/>
            <person name="Chen J."/>
            <person name="Wollam A."/>
            <person name="Pepin K.H."/>
            <person name="Bhonagiri V."/>
            <person name="Zhang X."/>
            <person name="Warren W."/>
            <person name="Mitreva M."/>
            <person name="Mardis E.R."/>
            <person name="Wilson R.K."/>
        </authorList>
    </citation>
    <scope>NUCLEOTIDE SEQUENCE [LARGE SCALE GENOMIC DNA]</scope>
    <source>
        <strain evidence="1 2">F0510</strain>
    </source>
</reference>
<comment type="caution">
    <text evidence="1">The sequence shown here is derived from an EMBL/GenBank/DDBJ whole genome shotgun (WGS) entry which is preliminary data.</text>
</comment>
<evidence type="ECO:0000313" key="2">
    <source>
        <dbReference type="Proteomes" id="UP000016498"/>
    </source>
</evidence>